<accession>G0WBP2</accession>
<protein>
    <recommendedName>
        <fullName evidence="3">PIPK domain-containing protein</fullName>
    </recommendedName>
</protein>
<dbReference type="InterPro" id="IPR027483">
    <property type="entry name" value="PInositol-4-P-4/5-kinase_C_sf"/>
</dbReference>
<dbReference type="InterPro" id="IPR002498">
    <property type="entry name" value="PInositol-4-P-4/5-kinase_core"/>
</dbReference>
<dbReference type="PANTHER" id="PTHR23086:SF8">
    <property type="entry name" value="PHOSPHATIDYLINOSITOL 5-PHOSPHATE 4-KINASE, ISOFORM A"/>
    <property type="match status" value="1"/>
</dbReference>
<organism evidence="4 5">
    <name type="scientific">Naumovozyma dairenensis (strain ATCC 10597 / BCRC 20456 / CBS 421 / NBRC 0211 / NRRL Y-12639)</name>
    <name type="common">Saccharomyces dairenensis</name>
    <dbReference type="NCBI Taxonomy" id="1071378"/>
    <lineage>
        <taxon>Eukaryota</taxon>
        <taxon>Fungi</taxon>
        <taxon>Dikarya</taxon>
        <taxon>Ascomycota</taxon>
        <taxon>Saccharomycotina</taxon>
        <taxon>Saccharomycetes</taxon>
        <taxon>Saccharomycetales</taxon>
        <taxon>Saccharomycetaceae</taxon>
        <taxon>Naumovozyma</taxon>
    </lineage>
</organism>
<dbReference type="EMBL" id="HE580271">
    <property type="protein sequence ID" value="CCD25162.1"/>
    <property type="molecule type" value="Genomic_DNA"/>
</dbReference>
<dbReference type="STRING" id="1071378.G0WBP2"/>
<dbReference type="OrthoDB" id="20783at2759"/>
<feature type="domain" description="PIPK" evidence="3">
    <location>
        <begin position="317"/>
        <end position="689"/>
    </location>
</feature>
<evidence type="ECO:0000256" key="1">
    <source>
        <dbReference type="PROSITE-ProRule" id="PRU00781"/>
    </source>
</evidence>
<dbReference type="eggNOG" id="KOG0229">
    <property type="taxonomic scope" value="Eukaryota"/>
</dbReference>
<dbReference type="HOGENOM" id="CLU_004312_4_3_1"/>
<feature type="compositionally biased region" description="Polar residues" evidence="2">
    <location>
        <begin position="184"/>
        <end position="194"/>
    </location>
</feature>
<evidence type="ECO:0000313" key="5">
    <source>
        <dbReference type="Proteomes" id="UP000000689"/>
    </source>
</evidence>
<dbReference type="GO" id="GO:0016308">
    <property type="term" value="F:1-phosphatidylinositol-4-phosphate 5-kinase activity"/>
    <property type="evidence" value="ECO:0007669"/>
    <property type="project" value="TreeGrafter"/>
</dbReference>
<evidence type="ECO:0000313" key="4">
    <source>
        <dbReference type="EMBL" id="CCD25162.1"/>
    </source>
</evidence>
<keyword evidence="1" id="KW-0547">Nucleotide-binding</keyword>
<dbReference type="PANTHER" id="PTHR23086">
    <property type="entry name" value="PHOSPHATIDYLINOSITOL-4-PHOSPHATE 5-KINASE"/>
    <property type="match status" value="1"/>
</dbReference>
<feature type="region of interest" description="Disordered" evidence="2">
    <location>
        <begin position="522"/>
        <end position="543"/>
    </location>
</feature>
<dbReference type="InterPro" id="IPR027484">
    <property type="entry name" value="PInositol-4-P-5-kinase_N"/>
</dbReference>
<sequence length="694" mass="80158">MHIIPSNKSNDLTLNLKLTNKGNLPQSTIDDIKDNNNNTKTNIAIYSNVKAHLDDECRNRLHIPSYMTQTNTRTSCSTTLDFDPNNLDSLSITISKHQKDEPKNLKIFQKGVIKNAMPKKKINDPSLSSFISSSPSSSSSSSSSSSNSEKSTKNLLSHVKNLSKIKTTEPFRSKTKQLPAMRRSSLQQVQTHNPQEQKKVVHRRSLPPRRNTQESIATTIPFFALRHSQIFPLTDDEINHSLQHHQNHDTDELLSAVTSNVSSSMVSTTTTNTTNSEERYPLSTDPEDRYQQNPSHSHDSPSGGKIDNRNSKMRMLGKKVSQGHVNFQIVYDMLLGIRVALNSLSPNSSSVLSSRKYKKFIFDSNYEIIEPIQDNYTYSFKFKDYYPTIFQKLRNENFQLNDADYLDSLTSKYILNEFNSPGKSGSFFYFSRDYKYIIKTIHHDEHIHLRNTLLRYYNHLKSNPNTLICQFYGLYRIKFPKRFFRKRKIYFLVMNNVFPPDLAMNVTFDLKGSTWGRFSQTPLQSMPQNDIESSNNDNDDDDNNKMISIVLKDLNWLKNQNRLDFGSHEKNEAILKQLKTDVELLIDMNTMDYSLLIGIHFLESDRTDDKEEDTNDGGNRATFKYNVGDHEKRKCVICYIGIIDCLTNYSMVKKLETIWRSLNHDYKTVSAVPPRFYGNRFYKYVEESIGHIDV</sequence>
<dbReference type="GO" id="GO:0046854">
    <property type="term" value="P:phosphatidylinositol phosphate biosynthetic process"/>
    <property type="evidence" value="ECO:0007669"/>
    <property type="project" value="TreeGrafter"/>
</dbReference>
<feature type="compositionally biased region" description="Polar residues" evidence="2">
    <location>
        <begin position="522"/>
        <end position="534"/>
    </location>
</feature>
<name>G0WBP2_NAUDC</name>
<dbReference type="SMART" id="SM00330">
    <property type="entry name" value="PIPKc"/>
    <property type="match status" value="1"/>
</dbReference>
<keyword evidence="1" id="KW-0067">ATP-binding</keyword>
<dbReference type="SUPFAM" id="SSF56104">
    <property type="entry name" value="SAICAR synthase-like"/>
    <property type="match status" value="1"/>
</dbReference>
<dbReference type="PROSITE" id="PS51455">
    <property type="entry name" value="PIPK"/>
    <property type="match status" value="1"/>
</dbReference>
<dbReference type="RefSeq" id="XP_003670405.1">
    <property type="nucleotide sequence ID" value="XM_003670357.1"/>
</dbReference>
<dbReference type="GO" id="GO:0005886">
    <property type="term" value="C:plasma membrane"/>
    <property type="evidence" value="ECO:0007669"/>
    <property type="project" value="TreeGrafter"/>
</dbReference>
<dbReference type="GO" id="GO:0005524">
    <property type="term" value="F:ATP binding"/>
    <property type="evidence" value="ECO:0007669"/>
    <property type="project" value="UniProtKB-UniRule"/>
</dbReference>
<dbReference type="InterPro" id="IPR023610">
    <property type="entry name" value="PInositol-4/5-P-5/4-kinase"/>
</dbReference>
<feature type="compositionally biased region" description="Low complexity" evidence="2">
    <location>
        <begin position="258"/>
        <end position="275"/>
    </location>
</feature>
<keyword evidence="5" id="KW-1185">Reference proteome</keyword>
<dbReference type="AlphaFoldDB" id="G0WBP2"/>
<dbReference type="Pfam" id="PF01504">
    <property type="entry name" value="PIP5K"/>
    <property type="match status" value="1"/>
</dbReference>
<feature type="region of interest" description="Disordered" evidence="2">
    <location>
        <begin position="116"/>
        <end position="211"/>
    </location>
</feature>
<evidence type="ECO:0000256" key="2">
    <source>
        <dbReference type="SAM" id="MobiDB-lite"/>
    </source>
</evidence>
<dbReference type="KEGG" id="ndi:NDAI_0E03450"/>
<dbReference type="Proteomes" id="UP000000689">
    <property type="component" value="Chromosome 5"/>
</dbReference>
<feature type="region of interest" description="Disordered" evidence="2">
    <location>
        <begin position="258"/>
        <end position="310"/>
    </location>
</feature>
<keyword evidence="1" id="KW-0418">Kinase</keyword>
<proteinExistence type="predicted"/>
<dbReference type="Gene3D" id="3.30.800.10">
    <property type="entry name" value="Phosphatidylinositol Phosphate Kinase II Beta"/>
    <property type="match status" value="1"/>
</dbReference>
<evidence type="ECO:0000259" key="3">
    <source>
        <dbReference type="PROSITE" id="PS51455"/>
    </source>
</evidence>
<gene>
    <name evidence="4" type="primary">NDAI0E03450</name>
    <name evidence="4" type="ordered locus">NDAI_0E03450</name>
</gene>
<dbReference type="GeneID" id="11498740"/>
<dbReference type="Gene3D" id="3.30.810.10">
    <property type="entry name" value="2-Layer Sandwich"/>
    <property type="match status" value="1"/>
</dbReference>
<dbReference type="OMA" id="DINWIEL"/>
<keyword evidence="1" id="KW-0808">Transferase</keyword>
<feature type="compositionally biased region" description="Low complexity" evidence="2">
    <location>
        <begin position="126"/>
        <end position="149"/>
    </location>
</feature>
<feature type="compositionally biased region" description="Basic and acidic residues" evidence="2">
    <location>
        <begin position="276"/>
        <end position="290"/>
    </location>
</feature>
<reference evidence="4 5" key="1">
    <citation type="journal article" date="2011" name="Proc. Natl. Acad. Sci. U.S.A.">
        <title>Evolutionary erosion of yeast sex chromosomes by mating-type switching accidents.</title>
        <authorList>
            <person name="Gordon J.L."/>
            <person name="Armisen D."/>
            <person name="Proux-Wera E."/>
            <person name="Oheigeartaigh S.S."/>
            <person name="Byrne K.P."/>
            <person name="Wolfe K.H."/>
        </authorList>
    </citation>
    <scope>NUCLEOTIDE SEQUENCE [LARGE SCALE GENOMIC DNA]</scope>
    <source>
        <strain evidence="5">ATCC 10597 / BCRC 20456 / CBS 421 / NBRC 0211 / NRRL Y-12639</strain>
    </source>
</reference>